<sequence>MYSDISPVILAAHLNQFEILQMLLRKDAIIEKPHKHYCSCEACEEERISDGLHRSLKRINTFRALASPAWISLTSSDPILSAFKLSRELQKRAKVEDEFKYAVDLLNQCRSTEEVMAVLNKEDNFCNEEVHMDKILIGDLKFVQIDLSSAKCSLARLKLAIKYEQKTAADRGPPPTAIEWLVFIWIVGMLWSEMKQLWQERLNKYVHQWWNWLDFAMLCLYLCTISIRISAYLIYVLWNFNEETTPRHLIRTHWDAYEPMLVSEALFAVGNVFSFARVYYLFQTNPYLGPLQISLGCMLVDVAKFCIIFILIISSFSIGQCKTMPNAFSSIANSYMTLLWSLFSITKVEDTDVLEAHHFTVWVGQGLFILYHMASIIVLLNMLIAMMSHSFERINVNTIRWCFGRYHYDIKDDNRATIRRPGYSRKSHCSIPMETNALKKPVTYIEIIQRLVSRFIHEQKKTMKMDGVNEDELKEIKQDISSLRFELRDDRRKEIVRSSSHIDAVKREIMRSMSTSTRARVTMPRRHFSSFKERGVAELESEDSDDIEIRNHIDSLSTFGTGATLSPTFSTAAAQLLPPAITVGASGDVSDGRSNEHYYMSDKFNYAERQRPKQKTSDAFEFFVGETGSLRYRSRTEACQRDSIRSDSAMNKRKLTSTKKSVKDNTSSIISIEVIHRLRESINEQLNHLVDQIEHQHAFPMHGDRISLEEYCENEIEQDDNGKNREPDQEVKLREIPSGKQKSSTKSSPSRVSFAGSLNISKKNEDS</sequence>
<proteinExistence type="predicted"/>
<gene>
    <name evidence="1" type="ORF">MENTE1834_LOCUS47513</name>
</gene>
<dbReference type="Proteomes" id="UP001497535">
    <property type="component" value="Unassembled WGS sequence"/>
</dbReference>
<evidence type="ECO:0000313" key="1">
    <source>
        <dbReference type="EMBL" id="CAK5123594.1"/>
    </source>
</evidence>
<name>A0ACB1B4Z9_MELEN</name>
<dbReference type="EMBL" id="CAVMJV010000194">
    <property type="protein sequence ID" value="CAK5123594.1"/>
    <property type="molecule type" value="Genomic_DNA"/>
</dbReference>
<keyword evidence="2" id="KW-1185">Reference proteome</keyword>
<reference evidence="1" key="1">
    <citation type="submission" date="2023-11" db="EMBL/GenBank/DDBJ databases">
        <authorList>
            <person name="Poullet M."/>
        </authorList>
    </citation>
    <scope>NUCLEOTIDE SEQUENCE</scope>
    <source>
        <strain evidence="1">E1834</strain>
    </source>
</reference>
<organism evidence="1 2">
    <name type="scientific">Meloidogyne enterolobii</name>
    <name type="common">Root-knot nematode worm</name>
    <name type="synonym">Meloidogyne mayaguensis</name>
    <dbReference type="NCBI Taxonomy" id="390850"/>
    <lineage>
        <taxon>Eukaryota</taxon>
        <taxon>Metazoa</taxon>
        <taxon>Ecdysozoa</taxon>
        <taxon>Nematoda</taxon>
        <taxon>Chromadorea</taxon>
        <taxon>Rhabditida</taxon>
        <taxon>Tylenchina</taxon>
        <taxon>Tylenchomorpha</taxon>
        <taxon>Tylenchoidea</taxon>
        <taxon>Meloidogynidae</taxon>
        <taxon>Meloidogyninae</taxon>
        <taxon>Meloidogyne</taxon>
    </lineage>
</organism>
<protein>
    <submittedName>
        <fullName evidence="1">Uncharacterized protein</fullName>
    </submittedName>
</protein>
<accession>A0ACB1B4Z9</accession>
<comment type="caution">
    <text evidence="1">The sequence shown here is derived from an EMBL/GenBank/DDBJ whole genome shotgun (WGS) entry which is preliminary data.</text>
</comment>
<evidence type="ECO:0000313" key="2">
    <source>
        <dbReference type="Proteomes" id="UP001497535"/>
    </source>
</evidence>